<dbReference type="Gene3D" id="3.30.1360.10">
    <property type="entry name" value="RNA polymerase, RBP11-like subunit"/>
    <property type="match status" value="1"/>
</dbReference>
<comment type="subunit">
    <text evidence="11">Homodimer. The RNAP catalytic core consists of 2 alpha, 1 beta, 1 beta' and 1 omega subunit. When a sigma factor is associated with the core the holoenzyme is formed, which can initiate transcription.</text>
</comment>
<keyword evidence="14" id="KW-1185">Reference proteome</keyword>
<dbReference type="SUPFAM" id="SSF55257">
    <property type="entry name" value="RBP11-like subunits of RNA polymerase"/>
    <property type="match status" value="1"/>
</dbReference>
<dbReference type="GO" id="GO:0000428">
    <property type="term" value="C:DNA-directed RNA polymerase complex"/>
    <property type="evidence" value="ECO:0007669"/>
    <property type="project" value="UniProtKB-KW"/>
</dbReference>
<dbReference type="InterPro" id="IPR011260">
    <property type="entry name" value="RNAP_asu_C"/>
</dbReference>
<dbReference type="Pfam" id="PF01193">
    <property type="entry name" value="RNA_pol_L"/>
    <property type="match status" value="1"/>
</dbReference>
<evidence type="ECO:0000256" key="6">
    <source>
        <dbReference type="ARBA" id="ARBA00022695"/>
    </source>
</evidence>
<sequence length="324" mass="36023">MPFLEFITPSKIYWDESSKTESFGRLYVEPLERGYGITLGNALRRVLLSSLEGGAVTAVKIHGVAHEFTTIEGVIEDVSEIILNLKQIKFKMDEGIDSDFAILEFKGTGEVTAKDIKVPAGIKIVNPDVHIATVDKEIELRMELKIEKGRGYVMVEEMEPPTEIGWIPIDTAFSPIKKCTFYVEPTRVGEKTNYDKLILEVTTDGSITPEEALTKATNILIEHFQLLLNPTVRKVEVIKKAEPESIAEKIEADKLSLAIEELEISSRATNTLKKLGIQTIGDLVKMTEEDLKEAKSIGRKALKEIKEALAELGLELAPSPTKKD</sequence>
<dbReference type="FunFam" id="2.170.120.12:FF:000001">
    <property type="entry name" value="DNA-directed RNA polymerase subunit alpha"/>
    <property type="match status" value="1"/>
</dbReference>
<dbReference type="Proteomes" id="UP000001366">
    <property type="component" value="Chromosome"/>
</dbReference>
<keyword evidence="5 11" id="KW-0808">Transferase</keyword>
<dbReference type="AlphaFoldDB" id="C0QQQ1"/>
<dbReference type="EMBL" id="CP001230">
    <property type="protein sequence ID" value="ACO04389.1"/>
    <property type="molecule type" value="Genomic_DNA"/>
</dbReference>
<name>C0QQQ1_PERMH</name>
<dbReference type="InterPro" id="IPR036603">
    <property type="entry name" value="RBP11-like"/>
</dbReference>
<dbReference type="InterPro" id="IPR011262">
    <property type="entry name" value="DNA-dir_RNA_pol_insert"/>
</dbReference>
<dbReference type="RefSeq" id="WP_012676627.1">
    <property type="nucleotide sequence ID" value="NC_012440.1"/>
</dbReference>
<keyword evidence="6 11" id="KW-0548">Nucleotidyltransferase</keyword>
<evidence type="ECO:0000256" key="8">
    <source>
        <dbReference type="ARBA" id="ARBA00032524"/>
    </source>
</evidence>
<evidence type="ECO:0000256" key="5">
    <source>
        <dbReference type="ARBA" id="ARBA00022679"/>
    </source>
</evidence>
<dbReference type="SUPFAM" id="SSF47789">
    <property type="entry name" value="C-terminal domain of RNA polymerase alpha subunit"/>
    <property type="match status" value="1"/>
</dbReference>
<dbReference type="InterPro" id="IPR011773">
    <property type="entry name" value="DNA-dir_RpoA"/>
</dbReference>
<evidence type="ECO:0000259" key="12">
    <source>
        <dbReference type="SMART" id="SM00662"/>
    </source>
</evidence>
<dbReference type="GO" id="GO:0046983">
    <property type="term" value="F:protein dimerization activity"/>
    <property type="evidence" value="ECO:0007669"/>
    <property type="project" value="InterPro"/>
</dbReference>
<evidence type="ECO:0000256" key="2">
    <source>
        <dbReference type="ARBA" id="ARBA00012418"/>
    </source>
</evidence>
<evidence type="ECO:0000256" key="11">
    <source>
        <dbReference type="HAMAP-Rule" id="MF_00059"/>
    </source>
</evidence>
<feature type="region of interest" description="Alpha C-terminal domain (alpha-CTD)" evidence="11">
    <location>
        <begin position="252"/>
        <end position="324"/>
    </location>
</feature>
<dbReference type="GO" id="GO:0003677">
    <property type="term" value="F:DNA binding"/>
    <property type="evidence" value="ECO:0007669"/>
    <property type="project" value="UniProtKB-UniRule"/>
</dbReference>
<reference evidence="13 14" key="1">
    <citation type="journal article" date="2009" name="J. Bacteriol.">
        <title>Complete and draft genome sequences of six members of the Aquificales.</title>
        <authorList>
            <person name="Reysenbach A.L."/>
            <person name="Hamamura N."/>
            <person name="Podar M."/>
            <person name="Griffiths E."/>
            <person name="Ferreira S."/>
            <person name="Hochstein R."/>
            <person name="Heidelberg J."/>
            <person name="Johnson J."/>
            <person name="Mead D."/>
            <person name="Pohorille A."/>
            <person name="Sarmiento M."/>
            <person name="Schweighofer K."/>
            <person name="Seshadri R."/>
            <person name="Voytek M.A."/>
        </authorList>
    </citation>
    <scope>NUCLEOTIDE SEQUENCE [LARGE SCALE GENOMIC DNA]</scope>
    <source>
        <strain evidence="14">DSM 14350 / EX-H1</strain>
    </source>
</reference>
<keyword evidence="4 11" id="KW-0240">DNA-directed RNA polymerase</keyword>
<dbReference type="InterPro" id="IPR036643">
    <property type="entry name" value="RNApol_insert_sf"/>
</dbReference>
<dbReference type="NCBIfam" id="NF003513">
    <property type="entry name" value="PRK05182.1-2"/>
    <property type="match status" value="1"/>
</dbReference>
<comment type="catalytic activity">
    <reaction evidence="10 11">
        <text>RNA(n) + a ribonucleoside 5'-triphosphate = RNA(n+1) + diphosphate</text>
        <dbReference type="Rhea" id="RHEA:21248"/>
        <dbReference type="Rhea" id="RHEA-COMP:14527"/>
        <dbReference type="Rhea" id="RHEA-COMP:17342"/>
        <dbReference type="ChEBI" id="CHEBI:33019"/>
        <dbReference type="ChEBI" id="CHEBI:61557"/>
        <dbReference type="ChEBI" id="CHEBI:140395"/>
        <dbReference type="EC" id="2.7.7.6"/>
    </reaction>
</comment>
<dbReference type="CDD" id="cd06928">
    <property type="entry name" value="RNAP_alpha_NTD"/>
    <property type="match status" value="1"/>
</dbReference>
<comment type="domain">
    <text evidence="11">The N-terminal domain is essential for RNAP assembly and basal transcription, whereas the C-terminal domain is involved in interaction with transcriptional regulators and with upstream promoter elements.</text>
</comment>
<evidence type="ECO:0000256" key="7">
    <source>
        <dbReference type="ARBA" id="ARBA00023163"/>
    </source>
</evidence>
<gene>
    <name evidence="11 13" type="primary">rpoA</name>
    <name evidence="13" type="ordered locus">PERMA_1224</name>
</gene>
<feature type="region of interest" description="Alpha N-terminal domain (alpha-NTD)" evidence="11">
    <location>
        <begin position="1"/>
        <end position="236"/>
    </location>
</feature>
<dbReference type="Pfam" id="PF01000">
    <property type="entry name" value="RNA_pol_A_bac"/>
    <property type="match status" value="1"/>
</dbReference>
<evidence type="ECO:0000313" key="13">
    <source>
        <dbReference type="EMBL" id="ACO04389.1"/>
    </source>
</evidence>
<feature type="domain" description="DNA-directed RNA polymerase RpoA/D/Rpb3-type" evidence="12">
    <location>
        <begin position="23"/>
        <end position="230"/>
    </location>
</feature>
<dbReference type="OrthoDB" id="9805706at2"/>
<comment type="function">
    <text evidence="11">DNA-dependent RNA polymerase catalyzes the transcription of DNA into RNA using the four ribonucleoside triphosphates as substrates.</text>
</comment>
<dbReference type="InterPro" id="IPR011263">
    <property type="entry name" value="DNA-dir_RNA_pol_RpoA/D/Rpb3"/>
</dbReference>
<dbReference type="HAMAP" id="MF_00059">
    <property type="entry name" value="RNApol_bact_RpoA"/>
    <property type="match status" value="1"/>
</dbReference>
<comment type="similarity">
    <text evidence="1 11">Belongs to the RNA polymerase alpha chain family.</text>
</comment>
<dbReference type="Gene3D" id="2.170.120.12">
    <property type="entry name" value="DNA-directed RNA polymerase, insert domain"/>
    <property type="match status" value="1"/>
</dbReference>
<dbReference type="EC" id="2.7.7.6" evidence="2 11"/>
<dbReference type="KEGG" id="pmx:PERMA_1224"/>
<dbReference type="SMART" id="SM00662">
    <property type="entry name" value="RPOLD"/>
    <property type="match status" value="1"/>
</dbReference>
<dbReference type="NCBIfam" id="TIGR02027">
    <property type="entry name" value="rpoA"/>
    <property type="match status" value="1"/>
</dbReference>
<dbReference type="STRING" id="123214.PERMA_1224"/>
<dbReference type="GO" id="GO:0003899">
    <property type="term" value="F:DNA-directed RNA polymerase activity"/>
    <property type="evidence" value="ECO:0007669"/>
    <property type="project" value="UniProtKB-UniRule"/>
</dbReference>
<dbReference type="Gene3D" id="1.10.150.20">
    <property type="entry name" value="5' to 3' exonuclease, C-terminal subdomain"/>
    <property type="match status" value="1"/>
</dbReference>
<dbReference type="HOGENOM" id="CLU_053084_0_1_0"/>
<organism evidence="13 14">
    <name type="scientific">Persephonella marina (strain DSM 14350 / EX-H1)</name>
    <dbReference type="NCBI Taxonomy" id="123214"/>
    <lineage>
        <taxon>Bacteria</taxon>
        <taxon>Pseudomonadati</taxon>
        <taxon>Aquificota</taxon>
        <taxon>Aquificia</taxon>
        <taxon>Aquificales</taxon>
        <taxon>Hydrogenothermaceae</taxon>
        <taxon>Persephonella</taxon>
    </lineage>
</organism>
<dbReference type="SUPFAM" id="SSF56553">
    <property type="entry name" value="Insert subdomain of RNA polymerase alpha subunit"/>
    <property type="match status" value="1"/>
</dbReference>
<dbReference type="GO" id="GO:0005737">
    <property type="term" value="C:cytoplasm"/>
    <property type="evidence" value="ECO:0007669"/>
    <property type="project" value="UniProtKB-ARBA"/>
</dbReference>
<dbReference type="eggNOG" id="COG0202">
    <property type="taxonomic scope" value="Bacteria"/>
</dbReference>
<evidence type="ECO:0000256" key="3">
    <source>
        <dbReference type="ARBA" id="ARBA00015972"/>
    </source>
</evidence>
<dbReference type="GO" id="GO:0006351">
    <property type="term" value="P:DNA-templated transcription"/>
    <property type="evidence" value="ECO:0007669"/>
    <property type="project" value="UniProtKB-UniRule"/>
</dbReference>
<evidence type="ECO:0000256" key="4">
    <source>
        <dbReference type="ARBA" id="ARBA00022478"/>
    </source>
</evidence>
<protein>
    <recommendedName>
        <fullName evidence="3 11">DNA-directed RNA polymerase subunit alpha</fullName>
        <shortName evidence="11">RNAP subunit alpha</shortName>
        <ecNumber evidence="2 11">2.7.7.6</ecNumber>
    </recommendedName>
    <alternativeName>
        <fullName evidence="9 11">RNA polymerase subunit alpha</fullName>
    </alternativeName>
    <alternativeName>
        <fullName evidence="8 11">Transcriptase subunit alpha</fullName>
    </alternativeName>
</protein>
<evidence type="ECO:0000256" key="1">
    <source>
        <dbReference type="ARBA" id="ARBA00007123"/>
    </source>
</evidence>
<evidence type="ECO:0000256" key="10">
    <source>
        <dbReference type="ARBA" id="ARBA00048552"/>
    </source>
</evidence>
<dbReference type="Pfam" id="PF03118">
    <property type="entry name" value="RNA_pol_A_CTD"/>
    <property type="match status" value="1"/>
</dbReference>
<keyword evidence="7 11" id="KW-0804">Transcription</keyword>
<evidence type="ECO:0000256" key="9">
    <source>
        <dbReference type="ARBA" id="ARBA00033070"/>
    </source>
</evidence>
<accession>C0QQQ1</accession>
<proteinExistence type="inferred from homology"/>
<dbReference type="NCBIfam" id="NF003519">
    <property type="entry name" value="PRK05182.2-5"/>
    <property type="match status" value="1"/>
</dbReference>
<evidence type="ECO:0000313" key="14">
    <source>
        <dbReference type="Proteomes" id="UP000001366"/>
    </source>
</evidence>
<dbReference type="PaxDb" id="123214-PERMA_1224"/>